<evidence type="ECO:0000259" key="2">
    <source>
        <dbReference type="Pfam" id="PF20163"/>
    </source>
</evidence>
<feature type="transmembrane region" description="Helical" evidence="1">
    <location>
        <begin position="416"/>
        <end position="439"/>
    </location>
</feature>
<evidence type="ECO:0000256" key="1">
    <source>
        <dbReference type="SAM" id="Phobius"/>
    </source>
</evidence>
<feature type="transmembrane region" description="Helical" evidence="1">
    <location>
        <begin position="513"/>
        <end position="535"/>
    </location>
</feature>
<feature type="domain" description="DUF6536" evidence="2">
    <location>
        <begin position="104"/>
        <end position="259"/>
    </location>
</feature>
<feature type="transmembrane region" description="Helical" evidence="1">
    <location>
        <begin position="637"/>
        <end position="659"/>
    </location>
</feature>
<accession>A0A9W9Y821</accession>
<dbReference type="Proteomes" id="UP001149954">
    <property type="component" value="Unassembled WGS sequence"/>
</dbReference>
<dbReference type="Pfam" id="PF20163">
    <property type="entry name" value="DUF6536"/>
    <property type="match status" value="1"/>
</dbReference>
<dbReference type="EMBL" id="JAPWDS010000001">
    <property type="protein sequence ID" value="KAJ5520792.1"/>
    <property type="molecule type" value="Genomic_DNA"/>
</dbReference>
<feature type="transmembrane region" description="Helical" evidence="1">
    <location>
        <begin position="221"/>
        <end position="238"/>
    </location>
</feature>
<keyword evidence="1" id="KW-1133">Transmembrane helix</keyword>
<reference evidence="3" key="1">
    <citation type="submission" date="2022-12" db="EMBL/GenBank/DDBJ databases">
        <authorList>
            <person name="Petersen C."/>
        </authorList>
    </citation>
    <scope>NUCLEOTIDE SEQUENCE</scope>
    <source>
        <strain evidence="3">IBT 29495</strain>
    </source>
</reference>
<dbReference type="InterPro" id="IPR046623">
    <property type="entry name" value="DUF6536"/>
</dbReference>
<proteinExistence type="predicted"/>
<sequence length="784" mass="86511">MNRGKAHSIWRRVQSTFTRQQYSGIPNDVRRDHDEHTALEMQPSTFSLASFSSKIQKPRASFINSNLESTEETHTLIHQTDGRQKTTEAMEDGGSTSNLVENTWIVGVRYCAAAGTCILAINLVIIIAAAGLATRDDRNSAWGSSAVIYEGDCGIVKRWSLGLHLIINILSTLILAASNYCMQTLVAPTREEIDAAHARGKWLDIGGASIKNLLAIGRDRLGLWIILMLTASPFHLMYNSMIFESLSTHDFGYFVAPKDINFSNVHSLTTPALEKCFLSPYVPYNKESSLTWPEAVSGIESKNYDTYDINTCSSFVPPHVGIRALVMLADNLTVNDGGNASVLGVDPYVYPWNNSVVAGRFAFESAGVGPSIQCMDEMISNMEDGDSLAESIGYNYNYTVNECLVLKVGEHCQLMYSPPICIAIALTAFLKVSAMFLAARVGRNRSPPLLTVGDAISSFILRPDPTTKHLCWLSRKDVHKGTWARKRGENSTTIYSSLSKPQFWSRAATRWRWIATLSLCLLTLSTGIFLLVLSLDGGKFQWISASLFENLFSSNVDLSDYSFADIPGVKGMLQSVVFVNIPQLVVTVCYYCYNAVLTSMLAAAEYSSYGIERKALRVTWPIKGSQQRSTYWLSIPYRYSVPVLLLYMTLHWTISQSIFYTEIAIYTPQDKEVSRAGGFGFSTTFILFSVLVGAVMILALCILGLRRLKSNAPLAGSCSAVISAACHPPTHENLDAAIRSKVMWGQTTGLPVWSIDSEEDEPEKGHCSFTSLGTVKPTLTKLYA</sequence>
<feature type="transmembrane region" description="Helical" evidence="1">
    <location>
        <begin position="679"/>
        <end position="705"/>
    </location>
</feature>
<dbReference type="PANTHER" id="PTHR35395:SF1">
    <property type="entry name" value="DUF6536 DOMAIN-CONTAINING PROTEIN"/>
    <property type="match status" value="1"/>
</dbReference>
<feature type="transmembrane region" description="Helical" evidence="1">
    <location>
        <begin position="581"/>
        <end position="604"/>
    </location>
</feature>
<feature type="transmembrane region" description="Helical" evidence="1">
    <location>
        <begin position="110"/>
        <end position="133"/>
    </location>
</feature>
<protein>
    <recommendedName>
        <fullName evidence="2">DUF6536 domain-containing protein</fullName>
    </recommendedName>
</protein>
<gene>
    <name evidence="3" type="ORF">N7463_001245</name>
</gene>
<name>A0A9W9Y821_9EURO</name>
<organism evidence="3 4">
    <name type="scientific">Penicillium fimorum</name>
    <dbReference type="NCBI Taxonomy" id="1882269"/>
    <lineage>
        <taxon>Eukaryota</taxon>
        <taxon>Fungi</taxon>
        <taxon>Dikarya</taxon>
        <taxon>Ascomycota</taxon>
        <taxon>Pezizomycotina</taxon>
        <taxon>Eurotiomycetes</taxon>
        <taxon>Eurotiomycetidae</taxon>
        <taxon>Eurotiales</taxon>
        <taxon>Aspergillaceae</taxon>
        <taxon>Penicillium</taxon>
    </lineage>
</organism>
<keyword evidence="1" id="KW-0472">Membrane</keyword>
<dbReference type="AlphaFoldDB" id="A0A9W9Y821"/>
<dbReference type="OrthoDB" id="5429634at2759"/>
<keyword evidence="1" id="KW-0812">Transmembrane</keyword>
<dbReference type="PANTHER" id="PTHR35395">
    <property type="entry name" value="DUF6536 DOMAIN-CONTAINING PROTEIN"/>
    <property type="match status" value="1"/>
</dbReference>
<evidence type="ECO:0000313" key="4">
    <source>
        <dbReference type="Proteomes" id="UP001149954"/>
    </source>
</evidence>
<feature type="transmembrane region" description="Helical" evidence="1">
    <location>
        <begin position="161"/>
        <end position="182"/>
    </location>
</feature>
<reference evidence="3" key="2">
    <citation type="journal article" date="2023" name="IMA Fungus">
        <title>Comparative genomic study of the Penicillium genus elucidates a diverse pangenome and 15 lateral gene transfer events.</title>
        <authorList>
            <person name="Petersen C."/>
            <person name="Sorensen T."/>
            <person name="Nielsen M.R."/>
            <person name="Sondergaard T.E."/>
            <person name="Sorensen J.L."/>
            <person name="Fitzpatrick D.A."/>
            <person name="Frisvad J.C."/>
            <person name="Nielsen K.L."/>
        </authorList>
    </citation>
    <scope>NUCLEOTIDE SEQUENCE</scope>
    <source>
        <strain evidence="3">IBT 29495</strain>
    </source>
</reference>
<keyword evidence="4" id="KW-1185">Reference proteome</keyword>
<evidence type="ECO:0000313" key="3">
    <source>
        <dbReference type="EMBL" id="KAJ5520792.1"/>
    </source>
</evidence>
<comment type="caution">
    <text evidence="3">The sequence shown here is derived from an EMBL/GenBank/DDBJ whole genome shotgun (WGS) entry which is preliminary data.</text>
</comment>